<dbReference type="OrthoDB" id="5242307at2"/>
<proteinExistence type="predicted"/>
<evidence type="ECO:0000313" key="2">
    <source>
        <dbReference type="Proteomes" id="UP000267289"/>
    </source>
</evidence>
<dbReference type="Proteomes" id="UP000267289">
    <property type="component" value="Unassembled WGS sequence"/>
</dbReference>
<keyword evidence="2" id="KW-1185">Reference proteome</keyword>
<organism evidence="1 2">
    <name type="scientific">Mycobacterium innocens</name>
    <dbReference type="NCBI Taxonomy" id="2341083"/>
    <lineage>
        <taxon>Bacteria</taxon>
        <taxon>Bacillati</taxon>
        <taxon>Actinomycetota</taxon>
        <taxon>Actinomycetes</taxon>
        <taxon>Mycobacteriales</taxon>
        <taxon>Mycobacteriaceae</taxon>
        <taxon>Mycobacterium</taxon>
    </lineage>
</organism>
<evidence type="ECO:0000313" key="1">
    <source>
        <dbReference type="EMBL" id="VBA40508.1"/>
    </source>
</evidence>
<reference evidence="1 2" key="1">
    <citation type="submission" date="2018-09" db="EMBL/GenBank/DDBJ databases">
        <authorList>
            <person name="Tagini F."/>
        </authorList>
    </citation>
    <scope>NUCLEOTIDE SEQUENCE [LARGE SCALE GENOMIC DNA]</scope>
    <source>
        <strain evidence="1 2">MK13</strain>
    </source>
</reference>
<protein>
    <recommendedName>
        <fullName evidence="3">DUF4157 domain-containing protein</fullName>
    </recommendedName>
</protein>
<gene>
    <name evidence="1" type="ORF">LAUMK13_03097</name>
</gene>
<dbReference type="EMBL" id="UPHQ01000159">
    <property type="protein sequence ID" value="VBA40508.1"/>
    <property type="molecule type" value="Genomic_DNA"/>
</dbReference>
<accession>A0A498Q2Z0</accession>
<name>A0A498Q2Z0_9MYCO</name>
<evidence type="ECO:0008006" key="3">
    <source>
        <dbReference type="Google" id="ProtNLM"/>
    </source>
</evidence>
<sequence>MAWLRRRSRWLSITLALVFVAELVAAAALPAPAVHERWAAPPAARVDDAGLTPVVVGGRTVRLIDLGGADSERLLSHVAANLGPAIEAVAAFWGTDWPHEISVVAAGSDDQFRTAAGGGPASRWADIAAVTVVEHVDTARRTAAGQRIVFAPGAADMSQSALRIVLTHELFHYAARVDTALDAPRWLTEGVADFVARPASGPPVDALPLALPSDNDLDTAGPRRSLAYDRAWWFARFVAQTYGTTALRGLYLAACGAGHPDFATAARTVLETDPAGLLARWQGWLAD</sequence>
<dbReference type="AlphaFoldDB" id="A0A498Q2Z0"/>